<dbReference type="eggNOG" id="KOG2894">
    <property type="taxonomic scope" value="Eukaryota"/>
</dbReference>
<evidence type="ECO:0000256" key="1">
    <source>
        <dbReference type="SAM" id="MobiDB-lite"/>
    </source>
</evidence>
<sequence>KNPSVNTAFLPDKARDEQAQTERQRLEKEWKTRQEQTKKEKLEITYSYWDGSGHRRVVECRKGDTIGDFLERVRVDLCREFRELTSIAADALVYVKEDLIIPQDLTFYDLILTKARGKSGPLFHFDVHDDVRIGAIDARVEKDESHPGKVVERRWYERNKHIFPASRWELYDPSKEYGNYTIGDKRSRNNKT</sequence>
<dbReference type="GO" id="GO:0006325">
    <property type="term" value="P:chromatin organization"/>
    <property type="evidence" value="ECO:0007669"/>
    <property type="project" value="TreeGrafter"/>
</dbReference>
<dbReference type="GO" id="GO:0005634">
    <property type="term" value="C:nucleus"/>
    <property type="evidence" value="ECO:0007669"/>
    <property type="project" value="InterPro"/>
</dbReference>
<dbReference type="OrthoDB" id="1562195at2759"/>
<dbReference type="HOGENOM" id="CLU_037985_1_0_1"/>
<feature type="domain" description="FAM50A/XAP5 C-terminal" evidence="2">
    <location>
        <begin position="40"/>
        <end position="181"/>
    </location>
</feature>
<evidence type="ECO:0000313" key="3">
    <source>
        <dbReference type="EMBL" id="EEC47027.1"/>
    </source>
</evidence>
<dbReference type="InParanoid" id="B7G3L8"/>
<name>B7G3L8_PHATC</name>
<organism evidence="3 4">
    <name type="scientific">Phaeodactylum tricornutum (strain CCAP 1055/1)</name>
    <dbReference type="NCBI Taxonomy" id="556484"/>
    <lineage>
        <taxon>Eukaryota</taxon>
        <taxon>Sar</taxon>
        <taxon>Stramenopiles</taxon>
        <taxon>Ochrophyta</taxon>
        <taxon>Bacillariophyta</taxon>
        <taxon>Bacillariophyceae</taxon>
        <taxon>Bacillariophycidae</taxon>
        <taxon>Naviculales</taxon>
        <taxon>Phaeodactylaceae</taxon>
        <taxon>Phaeodactylum</taxon>
    </lineage>
</organism>
<reference evidence="4" key="2">
    <citation type="submission" date="2008-08" db="EMBL/GenBank/DDBJ databases">
        <authorList>
            <consortium name="Diatom Consortium"/>
            <person name="Grigoriev I."/>
            <person name="Grimwood J."/>
            <person name="Kuo A."/>
            <person name="Otillar R.P."/>
            <person name="Salamov A."/>
            <person name="Detter J.C."/>
            <person name="Lindquist E."/>
            <person name="Shapiro H."/>
            <person name="Lucas S."/>
            <person name="Glavina del Rio T."/>
            <person name="Pitluck S."/>
            <person name="Rokhsar D."/>
            <person name="Bowler C."/>
        </authorList>
    </citation>
    <scope>GENOME REANNOTATION</scope>
    <source>
        <strain evidence="4">CCAP 1055/1</strain>
    </source>
</reference>
<gene>
    <name evidence="3" type="ORF">PHATRDRAFT_14084</name>
</gene>
<dbReference type="PaxDb" id="2850-Phatr14084"/>
<keyword evidence="4" id="KW-1185">Reference proteome</keyword>
<dbReference type="PANTHER" id="PTHR12722:SF0">
    <property type="entry name" value="PROTEIN FAM50A"/>
    <property type="match status" value="1"/>
</dbReference>
<dbReference type="InterPro" id="IPR048337">
    <property type="entry name" value="FAM50A/XAP5_C"/>
</dbReference>
<dbReference type="STRING" id="556484.B7G3L8"/>
<dbReference type="Proteomes" id="UP000000759">
    <property type="component" value="Chromosome 13"/>
</dbReference>
<feature type="non-terminal residue" evidence="3">
    <location>
        <position position="1"/>
    </location>
</feature>
<feature type="region of interest" description="Disordered" evidence="1">
    <location>
        <begin position="1"/>
        <end position="35"/>
    </location>
</feature>
<dbReference type="AlphaFoldDB" id="B7G3L8"/>
<protein>
    <recommendedName>
        <fullName evidence="2">FAM50A/XAP5 C-terminal domain-containing protein</fullName>
    </recommendedName>
</protein>
<evidence type="ECO:0000313" key="4">
    <source>
        <dbReference type="Proteomes" id="UP000000759"/>
    </source>
</evidence>
<dbReference type="EMBL" id="CM000615">
    <property type="protein sequence ID" value="EEC47027.1"/>
    <property type="molecule type" value="Genomic_DNA"/>
</dbReference>
<feature type="compositionally biased region" description="Basic and acidic residues" evidence="1">
    <location>
        <begin position="12"/>
        <end position="35"/>
    </location>
</feature>
<dbReference type="RefSeq" id="XP_002181813.1">
    <property type="nucleotide sequence ID" value="XM_002181777.1"/>
</dbReference>
<dbReference type="GeneID" id="7202284"/>
<accession>B7G3L8</accession>
<dbReference type="Pfam" id="PF04921">
    <property type="entry name" value="XAP5"/>
    <property type="match status" value="1"/>
</dbReference>
<evidence type="ECO:0000259" key="2">
    <source>
        <dbReference type="Pfam" id="PF04921"/>
    </source>
</evidence>
<proteinExistence type="predicted"/>
<reference evidence="3 4" key="1">
    <citation type="journal article" date="2008" name="Nature">
        <title>The Phaeodactylum genome reveals the evolutionary history of diatom genomes.</title>
        <authorList>
            <person name="Bowler C."/>
            <person name="Allen A.E."/>
            <person name="Badger J.H."/>
            <person name="Grimwood J."/>
            <person name="Jabbari K."/>
            <person name="Kuo A."/>
            <person name="Maheswari U."/>
            <person name="Martens C."/>
            <person name="Maumus F."/>
            <person name="Otillar R.P."/>
            <person name="Rayko E."/>
            <person name="Salamov A."/>
            <person name="Vandepoele K."/>
            <person name="Beszteri B."/>
            <person name="Gruber A."/>
            <person name="Heijde M."/>
            <person name="Katinka M."/>
            <person name="Mock T."/>
            <person name="Valentin K."/>
            <person name="Verret F."/>
            <person name="Berges J.A."/>
            <person name="Brownlee C."/>
            <person name="Cadoret J.P."/>
            <person name="Chiovitti A."/>
            <person name="Choi C.J."/>
            <person name="Coesel S."/>
            <person name="De Martino A."/>
            <person name="Detter J.C."/>
            <person name="Durkin C."/>
            <person name="Falciatore A."/>
            <person name="Fournet J."/>
            <person name="Haruta M."/>
            <person name="Huysman M.J."/>
            <person name="Jenkins B.D."/>
            <person name="Jiroutova K."/>
            <person name="Jorgensen R.E."/>
            <person name="Joubert Y."/>
            <person name="Kaplan A."/>
            <person name="Kroger N."/>
            <person name="Kroth P.G."/>
            <person name="La Roche J."/>
            <person name="Lindquist E."/>
            <person name="Lommer M."/>
            <person name="Martin-Jezequel V."/>
            <person name="Lopez P.J."/>
            <person name="Lucas S."/>
            <person name="Mangogna M."/>
            <person name="McGinnis K."/>
            <person name="Medlin L.K."/>
            <person name="Montsant A."/>
            <person name="Oudot-Le Secq M.P."/>
            <person name="Napoli C."/>
            <person name="Obornik M."/>
            <person name="Parker M.S."/>
            <person name="Petit J.L."/>
            <person name="Porcel B.M."/>
            <person name="Poulsen N."/>
            <person name="Robison M."/>
            <person name="Rychlewski L."/>
            <person name="Rynearson T.A."/>
            <person name="Schmutz J."/>
            <person name="Shapiro H."/>
            <person name="Siaut M."/>
            <person name="Stanley M."/>
            <person name="Sussman M.R."/>
            <person name="Taylor A.R."/>
            <person name="Vardi A."/>
            <person name="von Dassow P."/>
            <person name="Vyverman W."/>
            <person name="Willis A."/>
            <person name="Wyrwicz L.S."/>
            <person name="Rokhsar D.S."/>
            <person name="Weissenbach J."/>
            <person name="Armbrust E.V."/>
            <person name="Green B.R."/>
            <person name="Van de Peer Y."/>
            <person name="Grigoriev I.V."/>
        </authorList>
    </citation>
    <scope>NUCLEOTIDE SEQUENCE [LARGE SCALE GENOMIC DNA]</scope>
    <source>
        <strain evidence="3 4">CCAP 1055/1</strain>
    </source>
</reference>
<dbReference type="InterPro" id="IPR007005">
    <property type="entry name" value="XAP5"/>
</dbReference>
<dbReference type="PANTHER" id="PTHR12722">
    <property type="entry name" value="XAP-5 PROTEIN-RELATED"/>
    <property type="match status" value="1"/>
</dbReference>
<dbReference type="KEGG" id="pti:PHATRDRAFT_14084"/>